<feature type="transmembrane region" description="Helical" evidence="7">
    <location>
        <begin position="150"/>
        <end position="176"/>
    </location>
</feature>
<feature type="transmembrane region" description="Helical" evidence="7">
    <location>
        <begin position="338"/>
        <end position="357"/>
    </location>
</feature>
<keyword evidence="7" id="KW-1133">Transmembrane helix</keyword>
<name>A0ABP8I0V2_9BACT</name>
<feature type="domain" description="CAAX prenyl protease 1 N-terminal" evidence="10">
    <location>
        <begin position="53"/>
        <end position="212"/>
    </location>
</feature>
<dbReference type="EMBL" id="BAABGZ010000010">
    <property type="protein sequence ID" value="GAA4349052.1"/>
    <property type="molecule type" value="Genomic_DNA"/>
</dbReference>
<feature type="signal peptide" evidence="8">
    <location>
        <begin position="1"/>
        <end position="24"/>
    </location>
</feature>
<keyword evidence="7" id="KW-0812">Transmembrane</keyword>
<proteinExistence type="inferred from homology"/>
<dbReference type="Proteomes" id="UP001501153">
    <property type="component" value="Unassembled WGS sequence"/>
</dbReference>
<feature type="transmembrane region" description="Helical" evidence="7">
    <location>
        <begin position="298"/>
        <end position="317"/>
    </location>
</feature>
<keyword evidence="4 6" id="KW-0862">Zinc</keyword>
<protein>
    <submittedName>
        <fullName evidence="11">M48 family metallopeptidase</fullName>
    </submittedName>
</protein>
<keyword evidence="2" id="KW-0479">Metal-binding</keyword>
<organism evidence="11 12">
    <name type="scientific">Hymenobacter saemangeumensis</name>
    <dbReference type="NCBI Taxonomy" id="1084522"/>
    <lineage>
        <taxon>Bacteria</taxon>
        <taxon>Pseudomonadati</taxon>
        <taxon>Bacteroidota</taxon>
        <taxon>Cytophagia</taxon>
        <taxon>Cytophagales</taxon>
        <taxon>Hymenobacteraceae</taxon>
        <taxon>Hymenobacter</taxon>
    </lineage>
</organism>
<evidence type="ECO:0000313" key="12">
    <source>
        <dbReference type="Proteomes" id="UP001501153"/>
    </source>
</evidence>
<evidence type="ECO:0000256" key="4">
    <source>
        <dbReference type="ARBA" id="ARBA00022833"/>
    </source>
</evidence>
<feature type="domain" description="Peptidase M48" evidence="9">
    <location>
        <begin position="217"/>
        <end position="417"/>
    </location>
</feature>
<feature type="transmembrane region" description="Helical" evidence="7">
    <location>
        <begin position="183"/>
        <end position="206"/>
    </location>
</feature>
<feature type="chain" id="PRO_5047162186" evidence="8">
    <location>
        <begin position="25"/>
        <end position="434"/>
    </location>
</feature>
<accession>A0ABP8I0V2</accession>
<evidence type="ECO:0000259" key="10">
    <source>
        <dbReference type="Pfam" id="PF16491"/>
    </source>
</evidence>
<keyword evidence="1 6" id="KW-0645">Protease</keyword>
<evidence type="ECO:0000256" key="1">
    <source>
        <dbReference type="ARBA" id="ARBA00022670"/>
    </source>
</evidence>
<evidence type="ECO:0000256" key="2">
    <source>
        <dbReference type="ARBA" id="ARBA00022723"/>
    </source>
</evidence>
<feature type="transmembrane region" description="Helical" evidence="7">
    <location>
        <begin position="111"/>
        <end position="130"/>
    </location>
</feature>
<reference evidence="12" key="1">
    <citation type="journal article" date="2019" name="Int. J. Syst. Evol. Microbiol.">
        <title>The Global Catalogue of Microorganisms (GCM) 10K type strain sequencing project: providing services to taxonomists for standard genome sequencing and annotation.</title>
        <authorList>
            <consortium name="The Broad Institute Genomics Platform"/>
            <consortium name="The Broad Institute Genome Sequencing Center for Infectious Disease"/>
            <person name="Wu L."/>
            <person name="Ma J."/>
        </authorList>
    </citation>
    <scope>NUCLEOTIDE SEQUENCE [LARGE SCALE GENOMIC DNA]</scope>
    <source>
        <strain evidence="12">JCM 17923</strain>
    </source>
</reference>
<sequence>MSFRLKLLLLFLFTLVFSVAGVAAQELPADSLASQAAGSTFDVEAATQAYLNSLTPAQKAKSDAYFEGGYWLQLWRILYALGIAAVFLVGGLSRRMKALTARLPGQALRTLAYAALYFLLAGLLSFPLQVYTDFIREHQYDLSNQSFGEWLLYVLKSEALSVVFGSLLILVLYLMVRRTGRRWWQWGTVIVMFFLTLSVFVSPVFIRPLFNKYTPLPAGPVREAILSMARANGVPADNVYLVDASRQSKRISANVSGLGSTIRVSLNDNLLNRSTPAEVQAVMGHELGHYVLNHIPKMLIFFAIIVGLGFWFVDWAFHRLLVRYGARWDVAGIGDVGGLPLALALFALFTFLGTPLFNTIIRTNEQEADVFGLNAARQPDGFAKTAMKLSEYRKINPGPWEEILFFDHPSGRTRVLTAMRWKAEHLKEMKSSEQ</sequence>
<evidence type="ECO:0000256" key="7">
    <source>
        <dbReference type="SAM" id="Phobius"/>
    </source>
</evidence>
<dbReference type="Gene3D" id="3.30.2010.10">
    <property type="entry name" value="Metalloproteases ('zincins'), catalytic domain"/>
    <property type="match status" value="1"/>
</dbReference>
<dbReference type="RefSeq" id="WP_345233581.1">
    <property type="nucleotide sequence ID" value="NZ_BAABGZ010000010.1"/>
</dbReference>
<dbReference type="PANTHER" id="PTHR10120">
    <property type="entry name" value="CAAX PRENYL PROTEASE 1"/>
    <property type="match status" value="1"/>
</dbReference>
<gene>
    <name evidence="11" type="ORF">GCM10023185_05450</name>
</gene>
<feature type="transmembrane region" description="Helical" evidence="7">
    <location>
        <begin position="70"/>
        <end position="90"/>
    </location>
</feature>
<keyword evidence="7" id="KW-0472">Membrane</keyword>
<comment type="similarity">
    <text evidence="6">Belongs to the peptidase M48 family.</text>
</comment>
<evidence type="ECO:0000256" key="8">
    <source>
        <dbReference type="SAM" id="SignalP"/>
    </source>
</evidence>
<keyword evidence="8" id="KW-0732">Signal</keyword>
<dbReference type="Pfam" id="PF01435">
    <property type="entry name" value="Peptidase_M48"/>
    <property type="match status" value="1"/>
</dbReference>
<evidence type="ECO:0000259" key="9">
    <source>
        <dbReference type="Pfam" id="PF01435"/>
    </source>
</evidence>
<evidence type="ECO:0000256" key="6">
    <source>
        <dbReference type="RuleBase" id="RU003983"/>
    </source>
</evidence>
<comment type="caution">
    <text evidence="11">The sequence shown here is derived from an EMBL/GenBank/DDBJ whole genome shotgun (WGS) entry which is preliminary data.</text>
</comment>
<dbReference type="CDD" id="cd07343">
    <property type="entry name" value="M48A_Zmpste24p_like"/>
    <property type="match status" value="1"/>
</dbReference>
<evidence type="ECO:0000313" key="11">
    <source>
        <dbReference type="EMBL" id="GAA4349052.1"/>
    </source>
</evidence>
<dbReference type="InterPro" id="IPR001915">
    <property type="entry name" value="Peptidase_M48"/>
</dbReference>
<keyword evidence="5 6" id="KW-0482">Metalloprotease</keyword>
<keyword evidence="12" id="KW-1185">Reference proteome</keyword>
<dbReference type="InterPro" id="IPR032456">
    <property type="entry name" value="Peptidase_M48_N"/>
</dbReference>
<keyword evidence="3 6" id="KW-0378">Hydrolase</keyword>
<comment type="cofactor">
    <cofactor evidence="6">
        <name>Zn(2+)</name>
        <dbReference type="ChEBI" id="CHEBI:29105"/>
    </cofactor>
    <text evidence="6">Binds 1 zinc ion per subunit.</text>
</comment>
<dbReference type="InterPro" id="IPR027057">
    <property type="entry name" value="CAXX_Prtase_1"/>
</dbReference>
<evidence type="ECO:0000256" key="3">
    <source>
        <dbReference type="ARBA" id="ARBA00022801"/>
    </source>
</evidence>
<evidence type="ECO:0000256" key="5">
    <source>
        <dbReference type="ARBA" id="ARBA00023049"/>
    </source>
</evidence>
<dbReference type="Pfam" id="PF16491">
    <property type="entry name" value="Peptidase_M48_N"/>
    <property type="match status" value="1"/>
</dbReference>